<accession>A0ABP4YHR9</accession>
<keyword evidence="1 4" id="KW-0963">Cytoplasm</keyword>
<comment type="caution">
    <text evidence="5">The sequence shown here is derived from an EMBL/GenBank/DDBJ whole genome shotgun (WGS) entry which is preliminary data.</text>
</comment>
<keyword evidence="5" id="KW-0966">Cell projection</keyword>
<evidence type="ECO:0000256" key="4">
    <source>
        <dbReference type="HAMAP-Rule" id="MF_01185"/>
    </source>
</evidence>
<dbReference type="SUPFAM" id="SSF141457">
    <property type="entry name" value="BH3618-like"/>
    <property type="match status" value="1"/>
</dbReference>
<comment type="subunit">
    <text evidence="4">Interacts with translational regulator CsrA and flagellin(s).</text>
</comment>
<proteinExistence type="inferred from homology"/>
<evidence type="ECO:0000256" key="1">
    <source>
        <dbReference type="ARBA" id="ARBA00022490"/>
    </source>
</evidence>
<dbReference type="PANTHER" id="PTHR39190:SF1">
    <property type="entry name" value="FLAGELLAR ASSEMBLY FACTOR FLIW"/>
    <property type="match status" value="1"/>
</dbReference>
<sequence length="147" mass="15982">MTNSSVRSTTISEETTTTLPVIEFVTPLPGFPRHRSFMLVRLDDDGLLYELASVDDPELRFVVVPPAPFFPEYTPEVSEESLELLGITAAEVDQLLTLLVVTVGSTPSRTTANLLAPILIDPVRLRALQVILAGTDNPVRAPLRSAA</sequence>
<organism evidence="5 6">
    <name type="scientific">Luedemannella flava</name>
    <dbReference type="NCBI Taxonomy" id="349316"/>
    <lineage>
        <taxon>Bacteria</taxon>
        <taxon>Bacillati</taxon>
        <taxon>Actinomycetota</taxon>
        <taxon>Actinomycetes</taxon>
        <taxon>Micromonosporales</taxon>
        <taxon>Micromonosporaceae</taxon>
        <taxon>Luedemannella</taxon>
    </lineage>
</organism>
<keyword evidence="5" id="KW-0969">Cilium</keyword>
<gene>
    <name evidence="4 5" type="primary">fliW</name>
    <name evidence="5" type="ORF">GCM10009682_43120</name>
</gene>
<evidence type="ECO:0000313" key="6">
    <source>
        <dbReference type="Proteomes" id="UP001500218"/>
    </source>
</evidence>
<reference evidence="6" key="1">
    <citation type="journal article" date="2019" name="Int. J. Syst. Evol. Microbiol.">
        <title>The Global Catalogue of Microorganisms (GCM) 10K type strain sequencing project: providing services to taxonomists for standard genome sequencing and annotation.</title>
        <authorList>
            <consortium name="The Broad Institute Genomics Platform"/>
            <consortium name="The Broad Institute Genome Sequencing Center for Infectious Disease"/>
            <person name="Wu L."/>
            <person name="Ma J."/>
        </authorList>
    </citation>
    <scope>NUCLEOTIDE SEQUENCE [LARGE SCALE GENOMIC DNA]</scope>
    <source>
        <strain evidence="6">JCM 13250</strain>
    </source>
</reference>
<dbReference type="Pfam" id="PF02623">
    <property type="entry name" value="FliW"/>
    <property type="match status" value="1"/>
</dbReference>
<keyword evidence="3 4" id="KW-0810">Translation regulation</keyword>
<dbReference type="PANTHER" id="PTHR39190">
    <property type="entry name" value="FLAGELLAR ASSEMBLY FACTOR FLIW"/>
    <property type="match status" value="1"/>
</dbReference>
<dbReference type="Proteomes" id="UP001500218">
    <property type="component" value="Unassembled WGS sequence"/>
</dbReference>
<keyword evidence="2 4" id="KW-1005">Bacterial flagellum biogenesis</keyword>
<evidence type="ECO:0000256" key="3">
    <source>
        <dbReference type="ARBA" id="ARBA00022845"/>
    </source>
</evidence>
<comment type="subcellular location">
    <subcellularLocation>
        <location evidence="4">Cytoplasm</location>
    </subcellularLocation>
</comment>
<dbReference type="Gene3D" id="2.30.290.10">
    <property type="entry name" value="BH3618-like"/>
    <property type="match status" value="1"/>
</dbReference>
<comment type="function">
    <text evidence="4">Acts as an anti-CsrA protein, binds CsrA and prevents it from repressing translation of its target genes, one of which is flagellin. Binds to flagellin and participates in the assembly of the flagellum.</text>
</comment>
<dbReference type="HAMAP" id="MF_01185">
    <property type="entry name" value="FliW"/>
    <property type="match status" value="1"/>
</dbReference>
<keyword evidence="4" id="KW-0143">Chaperone</keyword>
<comment type="similarity">
    <text evidence="4">Belongs to the FliW family.</text>
</comment>
<keyword evidence="5" id="KW-0282">Flagellum</keyword>
<evidence type="ECO:0000313" key="5">
    <source>
        <dbReference type="EMBL" id="GAA1817652.1"/>
    </source>
</evidence>
<protein>
    <recommendedName>
        <fullName evidence="4">Flagellar assembly factor FliW</fullName>
    </recommendedName>
</protein>
<dbReference type="InterPro" id="IPR024046">
    <property type="entry name" value="Flagellar_assmbl_FliW_dom_sf"/>
</dbReference>
<evidence type="ECO:0000256" key="2">
    <source>
        <dbReference type="ARBA" id="ARBA00022795"/>
    </source>
</evidence>
<dbReference type="EMBL" id="BAAALT010000149">
    <property type="protein sequence ID" value="GAA1817652.1"/>
    <property type="molecule type" value="Genomic_DNA"/>
</dbReference>
<name>A0ABP4YHR9_9ACTN</name>
<keyword evidence="6" id="KW-1185">Reference proteome</keyword>
<dbReference type="InterPro" id="IPR003775">
    <property type="entry name" value="Flagellar_assembly_factor_FliW"/>
</dbReference>